<dbReference type="GO" id="GO:0005576">
    <property type="term" value="C:extracellular region"/>
    <property type="evidence" value="ECO:0007669"/>
    <property type="project" value="UniProtKB-SubCell"/>
</dbReference>
<evidence type="ECO:0000256" key="1">
    <source>
        <dbReference type="ARBA" id="ARBA00004239"/>
    </source>
</evidence>
<feature type="binding site" evidence="8">
    <location>
        <position position="524"/>
    </location>
    <ligand>
        <name>Ca(2+)</name>
        <dbReference type="ChEBI" id="CHEBI:29108"/>
    </ligand>
</feature>
<proteinExistence type="predicted"/>
<comment type="subcellular location">
    <subcellularLocation>
        <location evidence="1">Secreted</location>
        <location evidence="1">Extracellular space</location>
    </subcellularLocation>
</comment>
<feature type="domain" description="Peptidase S53" evidence="10">
    <location>
        <begin position="210"/>
        <end position="563"/>
    </location>
</feature>
<keyword evidence="12" id="KW-1185">Reference proteome</keyword>
<keyword evidence="4 8" id="KW-0378">Hydrolase</keyword>
<dbReference type="Proteomes" id="UP000076532">
    <property type="component" value="Unassembled WGS sequence"/>
</dbReference>
<evidence type="ECO:0000256" key="9">
    <source>
        <dbReference type="SAM" id="SignalP"/>
    </source>
</evidence>
<comment type="cofactor">
    <cofactor evidence="8">
        <name>Ca(2+)</name>
        <dbReference type="ChEBI" id="CHEBI:29108"/>
    </cofactor>
    <text evidence="8">Binds 1 Ca(2+) ion per subunit.</text>
</comment>
<evidence type="ECO:0000256" key="5">
    <source>
        <dbReference type="ARBA" id="ARBA00022825"/>
    </source>
</evidence>
<accession>A0A166DKU9</accession>
<name>A0A166DKU9_9AGAM</name>
<evidence type="ECO:0000256" key="2">
    <source>
        <dbReference type="ARBA" id="ARBA00022670"/>
    </source>
</evidence>
<dbReference type="STRING" id="436010.A0A166DKU9"/>
<dbReference type="OrthoDB" id="409122at2759"/>
<dbReference type="GO" id="GO:0006508">
    <property type="term" value="P:proteolysis"/>
    <property type="evidence" value="ECO:0007669"/>
    <property type="project" value="UniProtKB-KW"/>
</dbReference>
<dbReference type="EMBL" id="KV417612">
    <property type="protein sequence ID" value="KZP14825.1"/>
    <property type="molecule type" value="Genomic_DNA"/>
</dbReference>
<dbReference type="SMART" id="SM00944">
    <property type="entry name" value="Pro-kuma_activ"/>
    <property type="match status" value="1"/>
</dbReference>
<keyword evidence="2 8" id="KW-0645">Protease</keyword>
<feature type="chain" id="PRO_5007872253" evidence="9">
    <location>
        <begin position="19"/>
        <end position="563"/>
    </location>
</feature>
<feature type="active site" description="Charge relay system" evidence="8">
    <location>
        <position position="286"/>
    </location>
</feature>
<keyword evidence="3 8" id="KW-0479">Metal-binding</keyword>
<evidence type="ECO:0000256" key="3">
    <source>
        <dbReference type="ARBA" id="ARBA00022723"/>
    </source>
</evidence>
<evidence type="ECO:0000256" key="8">
    <source>
        <dbReference type="PROSITE-ProRule" id="PRU01032"/>
    </source>
</evidence>
<evidence type="ECO:0000259" key="10">
    <source>
        <dbReference type="PROSITE" id="PS51695"/>
    </source>
</evidence>
<dbReference type="PANTHER" id="PTHR14218">
    <property type="entry name" value="PROTEASE S8 TRIPEPTIDYL PEPTIDASE I CLN2"/>
    <property type="match status" value="1"/>
</dbReference>
<sequence>MIAIKSVLLATLLALVAAGPTARSGMVVRESKSAVPDGFVVKSAAPADQTIPLRIALVQSDMAGLEKALYDVSTPSSPNYGKHLSKEEVEEYVKPSQAAVDAVNAYLKANGVEASTMSPAGDWLGFSIPISKANDMFNADFSVYQHVASGTEQIRTLSYSIPSSLSGHLDYVHPTTNFITGSPRLPLIVSPLPSNATGLTPATAAACGSTVTPACLQSLYGIPTTKATQSTNQLAVAGFLGQWAQKADLKSFLSALRPDLSSATTFALDTLDAGSNPQGSGDAGIEANLDIQYTVGLASGVPVTFVSAGSSNSDGWSGFLDMVNYLLALPTIPHVLTTSYAFNEPGLSASATNTLCNAYMQLGARGTSILFASGDGGVSGGQSQSCTTFIPTFPSTCPYVTSVGGTTGTTEVAAGLSGGGFSTIFTAPSYQSAVTAAYVKSIGTTYSGKYTGTGRGFPDISAIAENVEIYNGGTAELVAGTSCATPISASIFSLINDQLVAAGKSPLGFLNPWLYANPTALNDITSGTNPGCSTNGFSAKAGWDPVTGLGSPNFAKLKTAAGL</sequence>
<dbReference type="GO" id="GO:0004252">
    <property type="term" value="F:serine-type endopeptidase activity"/>
    <property type="evidence" value="ECO:0007669"/>
    <property type="project" value="UniProtKB-UniRule"/>
</dbReference>
<gene>
    <name evidence="11" type="ORF">FIBSPDRAFT_833748</name>
</gene>
<feature type="binding site" evidence="8">
    <location>
        <position position="523"/>
    </location>
    <ligand>
        <name>Ca(2+)</name>
        <dbReference type="ChEBI" id="CHEBI:29108"/>
    </ligand>
</feature>
<feature type="active site" description="Charge relay system" evidence="8">
    <location>
        <position position="290"/>
    </location>
</feature>
<feature type="signal peptide" evidence="9">
    <location>
        <begin position="1"/>
        <end position="18"/>
    </location>
</feature>
<dbReference type="CDD" id="cd11377">
    <property type="entry name" value="Pro-peptidase_S53"/>
    <property type="match status" value="1"/>
</dbReference>
<protein>
    <submittedName>
        <fullName evidence="11">Family S53 protease</fullName>
    </submittedName>
</protein>
<evidence type="ECO:0000256" key="6">
    <source>
        <dbReference type="ARBA" id="ARBA00022837"/>
    </source>
</evidence>
<dbReference type="SUPFAM" id="SSF52743">
    <property type="entry name" value="Subtilisin-like"/>
    <property type="match status" value="1"/>
</dbReference>
<keyword evidence="6 8" id="KW-0106">Calcium</keyword>
<dbReference type="InterPro" id="IPR050819">
    <property type="entry name" value="Tripeptidyl-peptidase_I"/>
</dbReference>
<keyword evidence="9" id="KW-0732">Signal</keyword>
<dbReference type="PANTHER" id="PTHR14218:SF15">
    <property type="entry name" value="TRIPEPTIDYL-PEPTIDASE 1"/>
    <property type="match status" value="1"/>
</dbReference>
<evidence type="ECO:0000313" key="11">
    <source>
        <dbReference type="EMBL" id="KZP14825.1"/>
    </source>
</evidence>
<dbReference type="Gene3D" id="3.40.50.200">
    <property type="entry name" value="Peptidase S8/S53 domain"/>
    <property type="match status" value="1"/>
</dbReference>
<feature type="binding site" evidence="8">
    <location>
        <position position="544"/>
    </location>
    <ligand>
        <name>Ca(2+)</name>
        <dbReference type="ChEBI" id="CHEBI:29108"/>
    </ligand>
</feature>
<evidence type="ECO:0000256" key="7">
    <source>
        <dbReference type="ARBA" id="ARBA00023145"/>
    </source>
</evidence>
<evidence type="ECO:0000313" key="12">
    <source>
        <dbReference type="Proteomes" id="UP000076532"/>
    </source>
</evidence>
<dbReference type="PROSITE" id="PS51695">
    <property type="entry name" value="SEDOLISIN"/>
    <property type="match status" value="1"/>
</dbReference>
<dbReference type="GO" id="GO:0046872">
    <property type="term" value="F:metal ion binding"/>
    <property type="evidence" value="ECO:0007669"/>
    <property type="project" value="UniProtKB-UniRule"/>
</dbReference>
<feature type="active site" description="Charge relay system" evidence="8">
    <location>
        <position position="482"/>
    </location>
</feature>
<dbReference type="SUPFAM" id="SSF54897">
    <property type="entry name" value="Protease propeptides/inhibitors"/>
    <property type="match status" value="1"/>
</dbReference>
<reference evidence="11 12" key="1">
    <citation type="journal article" date="2016" name="Mol. Biol. Evol.">
        <title>Comparative Genomics of Early-Diverging Mushroom-Forming Fungi Provides Insights into the Origins of Lignocellulose Decay Capabilities.</title>
        <authorList>
            <person name="Nagy L.G."/>
            <person name="Riley R."/>
            <person name="Tritt A."/>
            <person name="Adam C."/>
            <person name="Daum C."/>
            <person name="Floudas D."/>
            <person name="Sun H."/>
            <person name="Yadav J.S."/>
            <person name="Pangilinan J."/>
            <person name="Larsson K.H."/>
            <person name="Matsuura K."/>
            <person name="Barry K."/>
            <person name="Labutti K."/>
            <person name="Kuo R."/>
            <person name="Ohm R.A."/>
            <person name="Bhattacharya S.S."/>
            <person name="Shirouzu T."/>
            <person name="Yoshinaga Y."/>
            <person name="Martin F.M."/>
            <person name="Grigoriev I.V."/>
            <person name="Hibbett D.S."/>
        </authorList>
    </citation>
    <scope>NUCLEOTIDE SEQUENCE [LARGE SCALE GENOMIC DNA]</scope>
    <source>
        <strain evidence="11 12">CBS 109695</strain>
    </source>
</reference>
<dbReference type="AlphaFoldDB" id="A0A166DKU9"/>
<dbReference type="InterPro" id="IPR036852">
    <property type="entry name" value="Peptidase_S8/S53_dom_sf"/>
</dbReference>
<keyword evidence="5 8" id="KW-0720">Serine protease</keyword>
<dbReference type="Pfam" id="PF09286">
    <property type="entry name" value="Pro-kuma_activ"/>
    <property type="match status" value="1"/>
</dbReference>
<organism evidence="11 12">
    <name type="scientific">Athelia psychrophila</name>
    <dbReference type="NCBI Taxonomy" id="1759441"/>
    <lineage>
        <taxon>Eukaryota</taxon>
        <taxon>Fungi</taxon>
        <taxon>Dikarya</taxon>
        <taxon>Basidiomycota</taxon>
        <taxon>Agaricomycotina</taxon>
        <taxon>Agaricomycetes</taxon>
        <taxon>Agaricomycetidae</taxon>
        <taxon>Atheliales</taxon>
        <taxon>Atheliaceae</taxon>
        <taxon>Athelia</taxon>
    </lineage>
</organism>
<dbReference type="InterPro" id="IPR030400">
    <property type="entry name" value="Sedolisin_dom"/>
</dbReference>
<feature type="binding site" evidence="8">
    <location>
        <position position="542"/>
    </location>
    <ligand>
        <name>Ca(2+)</name>
        <dbReference type="ChEBI" id="CHEBI:29108"/>
    </ligand>
</feature>
<dbReference type="GO" id="GO:0008240">
    <property type="term" value="F:tripeptidyl-peptidase activity"/>
    <property type="evidence" value="ECO:0007669"/>
    <property type="project" value="TreeGrafter"/>
</dbReference>
<dbReference type="CDD" id="cd04056">
    <property type="entry name" value="Peptidases_S53"/>
    <property type="match status" value="1"/>
</dbReference>
<keyword evidence="7" id="KW-0865">Zymogen</keyword>
<evidence type="ECO:0000256" key="4">
    <source>
        <dbReference type="ARBA" id="ARBA00022801"/>
    </source>
</evidence>
<dbReference type="InterPro" id="IPR015366">
    <property type="entry name" value="S53_propep"/>
</dbReference>